<dbReference type="CDD" id="cd06257">
    <property type="entry name" value="DnaJ"/>
    <property type="match status" value="1"/>
</dbReference>
<dbReference type="InterPro" id="IPR018253">
    <property type="entry name" value="DnaJ_domain_CS"/>
</dbReference>
<feature type="coiled-coil region" evidence="1">
    <location>
        <begin position="350"/>
        <end position="377"/>
    </location>
</feature>
<dbReference type="PANTHER" id="PTHR45006">
    <property type="entry name" value="DNAJ-LIKE PROTEIN 1"/>
    <property type="match status" value="1"/>
</dbReference>
<feature type="compositionally biased region" description="Basic and acidic residues" evidence="2">
    <location>
        <begin position="208"/>
        <end position="238"/>
    </location>
</feature>
<dbReference type="Gene3D" id="1.10.287.110">
    <property type="entry name" value="DnaJ domain"/>
    <property type="match status" value="1"/>
</dbReference>
<feature type="region of interest" description="Disordered" evidence="2">
    <location>
        <begin position="123"/>
        <end position="238"/>
    </location>
</feature>
<dbReference type="Proteomes" id="UP000054007">
    <property type="component" value="Unassembled WGS sequence"/>
</dbReference>
<dbReference type="AlphaFoldDB" id="A0A0D7BNU1"/>
<dbReference type="InterPro" id="IPR036869">
    <property type="entry name" value="J_dom_sf"/>
</dbReference>
<feature type="domain" description="J" evidence="3">
    <location>
        <begin position="7"/>
        <end position="71"/>
    </location>
</feature>
<evidence type="ECO:0000256" key="1">
    <source>
        <dbReference type="SAM" id="Coils"/>
    </source>
</evidence>
<accession>A0A0D7BNU1</accession>
<proteinExistence type="predicted"/>
<gene>
    <name evidence="4" type="ORF">CYLTODRAFT_434989</name>
</gene>
<reference evidence="4 5" key="1">
    <citation type="journal article" date="2015" name="Fungal Genet. Biol.">
        <title>Evolution of novel wood decay mechanisms in Agaricales revealed by the genome sequences of Fistulina hepatica and Cylindrobasidium torrendii.</title>
        <authorList>
            <person name="Floudas D."/>
            <person name="Held B.W."/>
            <person name="Riley R."/>
            <person name="Nagy L.G."/>
            <person name="Koehler G."/>
            <person name="Ransdell A.S."/>
            <person name="Younus H."/>
            <person name="Chow J."/>
            <person name="Chiniquy J."/>
            <person name="Lipzen A."/>
            <person name="Tritt A."/>
            <person name="Sun H."/>
            <person name="Haridas S."/>
            <person name="LaButti K."/>
            <person name="Ohm R.A."/>
            <person name="Kues U."/>
            <person name="Blanchette R.A."/>
            <person name="Grigoriev I.V."/>
            <person name="Minto R.E."/>
            <person name="Hibbett D.S."/>
        </authorList>
    </citation>
    <scope>NUCLEOTIDE SEQUENCE [LARGE SCALE GENOMIC DNA]</scope>
    <source>
        <strain evidence="4 5">FP15055 ss-10</strain>
    </source>
</reference>
<feature type="compositionally biased region" description="Low complexity" evidence="2">
    <location>
        <begin position="163"/>
        <end position="174"/>
    </location>
</feature>
<dbReference type="Pfam" id="PF00226">
    <property type="entry name" value="DnaJ"/>
    <property type="match status" value="1"/>
</dbReference>
<organism evidence="4 5">
    <name type="scientific">Cylindrobasidium torrendii FP15055 ss-10</name>
    <dbReference type="NCBI Taxonomy" id="1314674"/>
    <lineage>
        <taxon>Eukaryota</taxon>
        <taxon>Fungi</taxon>
        <taxon>Dikarya</taxon>
        <taxon>Basidiomycota</taxon>
        <taxon>Agaricomycotina</taxon>
        <taxon>Agaricomycetes</taxon>
        <taxon>Agaricomycetidae</taxon>
        <taxon>Agaricales</taxon>
        <taxon>Marasmiineae</taxon>
        <taxon>Physalacriaceae</taxon>
        <taxon>Cylindrobasidium</taxon>
    </lineage>
</organism>
<dbReference type="PROSITE" id="PS00636">
    <property type="entry name" value="DNAJ_1"/>
    <property type="match status" value="1"/>
</dbReference>
<dbReference type="PRINTS" id="PR00625">
    <property type="entry name" value="JDOMAIN"/>
</dbReference>
<evidence type="ECO:0000313" key="5">
    <source>
        <dbReference type="Proteomes" id="UP000054007"/>
    </source>
</evidence>
<evidence type="ECO:0000259" key="3">
    <source>
        <dbReference type="PROSITE" id="PS50076"/>
    </source>
</evidence>
<dbReference type="InterPro" id="IPR026894">
    <property type="entry name" value="DnaJ_X"/>
</dbReference>
<feature type="compositionally biased region" description="Basic and acidic residues" evidence="2">
    <location>
        <begin position="127"/>
        <end position="137"/>
    </location>
</feature>
<evidence type="ECO:0000313" key="4">
    <source>
        <dbReference type="EMBL" id="KIY71854.1"/>
    </source>
</evidence>
<dbReference type="InterPro" id="IPR001623">
    <property type="entry name" value="DnaJ_domain"/>
</dbReference>
<dbReference type="PROSITE" id="PS50076">
    <property type="entry name" value="DNAJ_2"/>
    <property type="match status" value="1"/>
</dbReference>
<dbReference type="GO" id="GO:0005829">
    <property type="term" value="C:cytosol"/>
    <property type="evidence" value="ECO:0007669"/>
    <property type="project" value="TreeGrafter"/>
</dbReference>
<dbReference type="Pfam" id="PF14308">
    <property type="entry name" value="DnaJ-X"/>
    <property type="match status" value="1"/>
</dbReference>
<feature type="compositionally biased region" description="Low complexity" evidence="2">
    <location>
        <begin position="142"/>
        <end position="152"/>
    </location>
</feature>
<dbReference type="PANTHER" id="PTHR45006:SF1">
    <property type="entry name" value="DNAJ-LIKE PROTEIN 1"/>
    <property type="match status" value="1"/>
</dbReference>
<evidence type="ECO:0000256" key="2">
    <source>
        <dbReference type="SAM" id="MobiDB-lite"/>
    </source>
</evidence>
<dbReference type="InterPro" id="IPR052814">
    <property type="entry name" value="Peroxisomal_DnaJ"/>
</dbReference>
<sequence>MAPVETEYYDLLGVPVDADDNALKKAYRKQAMKYHPDKNPSADAEEKFKDISKAYQILSDPNTRTVYDKNGKAMAEKDGNFSMEDAGAFFANVFGGEKFVDWIGEISIMKDMTSVAENMMTDEEKAEMDAQFKKPEDAPVDAPRASTASAPATRPPSPPKAAPGPAGATTAPSSRPTSQNLHSTSLVVHGDEQHQSTSAPSSISPTARDAEREAAREAAAKRKKQQAEQKEKMRELEKKRREVMEQRVKVLTVKAAERLRPFVDAKHPGEKDDPETEAFEKRMRLEAEDLKLESFGIELLHTIGNIYMMKATSFLKSKKFLGIAGFFSRIKEKGAMAKEVWGVVGSALSVRETMLEMEKLAAKGEEAAEELKELEMDVTGKILLASWRGARFEVTQVLREVVDNVLKEPGVSEAALCNRARGLLLIGAIFKSTQPDESDQERRELERMVAAAAAPKKKIHPSAVVPMDLYYLVLLYPTSLSDPARYYVTTLLASLLCLSRCANGIFFCLPEGLSYTTRILGLMI</sequence>
<dbReference type="STRING" id="1314674.A0A0D7BNU1"/>
<dbReference type="SUPFAM" id="SSF46565">
    <property type="entry name" value="Chaperone J-domain"/>
    <property type="match status" value="1"/>
</dbReference>
<keyword evidence="5" id="KW-1185">Reference proteome</keyword>
<name>A0A0D7BNU1_9AGAR</name>
<feature type="compositionally biased region" description="Polar residues" evidence="2">
    <location>
        <begin position="175"/>
        <end position="186"/>
    </location>
</feature>
<protein>
    <submittedName>
        <fullName evidence="4">DnaJ-domain-containing protein</fullName>
    </submittedName>
</protein>
<keyword evidence="1" id="KW-0175">Coiled coil</keyword>
<dbReference type="OrthoDB" id="552049at2759"/>
<dbReference type="EMBL" id="KN880449">
    <property type="protein sequence ID" value="KIY71854.1"/>
    <property type="molecule type" value="Genomic_DNA"/>
</dbReference>
<dbReference type="GO" id="GO:0016558">
    <property type="term" value="P:protein import into peroxisome matrix"/>
    <property type="evidence" value="ECO:0007669"/>
    <property type="project" value="TreeGrafter"/>
</dbReference>
<feature type="compositionally biased region" description="Pro residues" evidence="2">
    <location>
        <begin position="153"/>
        <end position="162"/>
    </location>
</feature>
<dbReference type="SMART" id="SM00271">
    <property type="entry name" value="DnaJ"/>
    <property type="match status" value="1"/>
</dbReference>
<feature type="compositionally biased region" description="Low complexity" evidence="2">
    <location>
        <begin position="196"/>
        <end position="207"/>
    </location>
</feature>